<dbReference type="AlphaFoldDB" id="A0A6L2LZG7"/>
<accession>A0A6L2LZG7</accession>
<organism evidence="1">
    <name type="scientific">Tanacetum cinerariifolium</name>
    <name type="common">Dalmatian daisy</name>
    <name type="synonym">Chrysanthemum cinerariifolium</name>
    <dbReference type="NCBI Taxonomy" id="118510"/>
    <lineage>
        <taxon>Eukaryota</taxon>
        <taxon>Viridiplantae</taxon>
        <taxon>Streptophyta</taxon>
        <taxon>Embryophyta</taxon>
        <taxon>Tracheophyta</taxon>
        <taxon>Spermatophyta</taxon>
        <taxon>Magnoliopsida</taxon>
        <taxon>eudicotyledons</taxon>
        <taxon>Gunneridae</taxon>
        <taxon>Pentapetalae</taxon>
        <taxon>asterids</taxon>
        <taxon>campanulids</taxon>
        <taxon>Asterales</taxon>
        <taxon>Asteraceae</taxon>
        <taxon>Asteroideae</taxon>
        <taxon>Anthemideae</taxon>
        <taxon>Anthemidinae</taxon>
        <taxon>Tanacetum</taxon>
    </lineage>
</organism>
<comment type="caution">
    <text evidence="1">The sequence shown here is derived from an EMBL/GenBank/DDBJ whole genome shotgun (WGS) entry which is preliminary data.</text>
</comment>
<dbReference type="SUPFAM" id="SSF46934">
    <property type="entry name" value="UBA-like"/>
    <property type="match status" value="1"/>
</dbReference>
<evidence type="ECO:0000313" key="1">
    <source>
        <dbReference type="EMBL" id="GEU67088.1"/>
    </source>
</evidence>
<gene>
    <name evidence="1" type="ORF">Tci_039066</name>
</gene>
<protein>
    <submittedName>
        <fullName evidence="1">Uncharacterized protein</fullName>
    </submittedName>
</protein>
<dbReference type="EMBL" id="BKCJ010005499">
    <property type="protein sequence ID" value="GEU67088.1"/>
    <property type="molecule type" value="Genomic_DNA"/>
</dbReference>
<dbReference type="Gene3D" id="1.10.8.10">
    <property type="entry name" value="DNA helicase RuvA subunit, C-terminal domain"/>
    <property type="match status" value="1"/>
</dbReference>
<dbReference type="InterPro" id="IPR009060">
    <property type="entry name" value="UBA-like_sf"/>
</dbReference>
<name>A0A6L2LZG7_TANCI</name>
<reference evidence="1" key="1">
    <citation type="journal article" date="2019" name="Sci. Rep.">
        <title>Draft genome of Tanacetum cinerariifolium, the natural source of mosquito coil.</title>
        <authorList>
            <person name="Yamashiro T."/>
            <person name="Shiraishi A."/>
            <person name="Satake H."/>
            <person name="Nakayama K."/>
        </authorList>
    </citation>
    <scope>NUCLEOTIDE SEQUENCE</scope>
</reference>
<sequence>MNELMGDSSIAYSKGCPLSFTNRDSEPFTLLKGALGALGNMNLDMLINMFASLGTRGFAAPKNSNVPPEELYVTQLAQLQEMGFFDVRENLQALAATAGIHIYHIIDTMGNWSVWI</sequence>
<proteinExistence type="predicted"/>